<sequence length="313" mass="34371">MRLINGSVMLLRSGGQAQFGTGGRNSFLVKGLSPVHIAILKWLFEKQSWYNSHLDRRFPENKQEIKDILQILKDGGLVAKHQVPDGDCACAFHLYGSDSTIKSRKQALVGVSGLGPLGITLTRKLVACGIHSLILRDQSKVKTRDLCVYKDDYLGAMRQDVAPLVLGVNKQLPNKAVTIEVAISSYLTNPAWAKACINRGVPHLPIIKRETEIEVGPLFIPGTTCCLQCQHLAKRDIDPEWPRIAAQLACAGPVMADTALSEYASAFAVREILNYLSGLPLSLTGASWIFNLADPLPQVRQWQPHPQCGCVRD</sequence>
<proteinExistence type="predicted"/>
<dbReference type="InterPro" id="IPR035985">
    <property type="entry name" value="Ubiquitin-activating_enz"/>
</dbReference>
<organism evidence="1 2">
    <name type="scientific">Varibaculum cambriense</name>
    <dbReference type="NCBI Taxonomy" id="184870"/>
    <lineage>
        <taxon>Bacteria</taxon>
        <taxon>Bacillati</taxon>
        <taxon>Actinomycetota</taxon>
        <taxon>Actinomycetes</taxon>
        <taxon>Actinomycetales</taxon>
        <taxon>Actinomycetaceae</taxon>
        <taxon>Varibaculum</taxon>
    </lineage>
</organism>
<dbReference type="GO" id="GO:0008641">
    <property type="term" value="F:ubiquitin-like modifier activating enzyme activity"/>
    <property type="evidence" value="ECO:0007669"/>
    <property type="project" value="InterPro"/>
</dbReference>
<dbReference type="Gene3D" id="3.40.50.720">
    <property type="entry name" value="NAD(P)-binding Rossmann-like Domain"/>
    <property type="match status" value="1"/>
</dbReference>
<evidence type="ECO:0000313" key="2">
    <source>
        <dbReference type="Proteomes" id="UP001200537"/>
    </source>
</evidence>
<dbReference type="GO" id="GO:0016779">
    <property type="term" value="F:nucleotidyltransferase activity"/>
    <property type="evidence" value="ECO:0007669"/>
    <property type="project" value="UniProtKB-KW"/>
</dbReference>
<name>A0AAJ1BCL0_9ACTO</name>
<protein>
    <submittedName>
        <fullName evidence="1">ThiF family adenylyltransferase</fullName>
    </submittedName>
</protein>
<keyword evidence="1" id="KW-0548">Nucleotidyltransferase</keyword>
<reference evidence="1" key="1">
    <citation type="submission" date="2022-01" db="EMBL/GenBank/DDBJ databases">
        <title>Collection of gut derived symbiotic bacterial strains cultured from healthy donors.</title>
        <authorList>
            <person name="Lin H."/>
            <person name="Kohout C."/>
            <person name="Waligurski E."/>
            <person name="Pamer E.G."/>
        </authorList>
    </citation>
    <scope>NUCLEOTIDE SEQUENCE</scope>
    <source>
        <strain evidence="1">DFI.7.46</strain>
    </source>
</reference>
<dbReference type="SUPFAM" id="SSF69572">
    <property type="entry name" value="Activating enzymes of the ubiquitin-like proteins"/>
    <property type="match status" value="1"/>
</dbReference>
<dbReference type="EMBL" id="JAKNHJ010000013">
    <property type="protein sequence ID" value="MCG4618251.1"/>
    <property type="molecule type" value="Genomic_DNA"/>
</dbReference>
<dbReference type="Proteomes" id="UP001200537">
    <property type="component" value="Unassembled WGS sequence"/>
</dbReference>
<dbReference type="AlphaFoldDB" id="A0AAJ1BCL0"/>
<evidence type="ECO:0000313" key="1">
    <source>
        <dbReference type="EMBL" id="MCG4618251.1"/>
    </source>
</evidence>
<keyword evidence="1" id="KW-0808">Transferase</keyword>
<dbReference type="RefSeq" id="WP_238128195.1">
    <property type="nucleotide sequence ID" value="NZ_JAGZVZ010000005.1"/>
</dbReference>
<gene>
    <name evidence="1" type="ORF">L0M99_07065</name>
</gene>
<comment type="caution">
    <text evidence="1">The sequence shown here is derived from an EMBL/GenBank/DDBJ whole genome shotgun (WGS) entry which is preliminary data.</text>
</comment>
<accession>A0AAJ1BCL0</accession>